<feature type="compositionally biased region" description="Low complexity" evidence="1">
    <location>
        <begin position="24"/>
        <end position="33"/>
    </location>
</feature>
<sequence length="75" mass="7808">SRSTAPGDDQPSSSIIDRSRRSSRAPSVSSQPATPRPRGRPRRSPSTASNARASVPPSGNRAASRGRSIAPADNE</sequence>
<protein>
    <submittedName>
        <fullName evidence="2">Uncharacterized protein</fullName>
    </submittedName>
</protein>
<evidence type="ECO:0000313" key="3">
    <source>
        <dbReference type="Proteomes" id="UP001432322"/>
    </source>
</evidence>
<name>A0AAV5W7E8_9BILA</name>
<gene>
    <name evidence="2" type="ORF">PFISCL1PPCAC_19054</name>
</gene>
<accession>A0AAV5W7E8</accession>
<dbReference type="EMBL" id="BTSY01000005">
    <property type="protein sequence ID" value="GMT27757.1"/>
    <property type="molecule type" value="Genomic_DNA"/>
</dbReference>
<proteinExistence type="predicted"/>
<keyword evidence="3" id="KW-1185">Reference proteome</keyword>
<dbReference type="AlphaFoldDB" id="A0AAV5W7E8"/>
<evidence type="ECO:0000256" key="1">
    <source>
        <dbReference type="SAM" id="MobiDB-lite"/>
    </source>
</evidence>
<feature type="region of interest" description="Disordered" evidence="1">
    <location>
        <begin position="1"/>
        <end position="75"/>
    </location>
</feature>
<feature type="non-terminal residue" evidence="2">
    <location>
        <position position="1"/>
    </location>
</feature>
<dbReference type="Proteomes" id="UP001432322">
    <property type="component" value="Unassembled WGS sequence"/>
</dbReference>
<evidence type="ECO:0000313" key="2">
    <source>
        <dbReference type="EMBL" id="GMT27757.1"/>
    </source>
</evidence>
<reference evidence="2" key="1">
    <citation type="submission" date="2023-10" db="EMBL/GenBank/DDBJ databases">
        <title>Genome assembly of Pristionchus species.</title>
        <authorList>
            <person name="Yoshida K."/>
            <person name="Sommer R.J."/>
        </authorList>
    </citation>
    <scope>NUCLEOTIDE SEQUENCE</scope>
    <source>
        <strain evidence="2">RS5133</strain>
    </source>
</reference>
<organism evidence="2 3">
    <name type="scientific">Pristionchus fissidentatus</name>
    <dbReference type="NCBI Taxonomy" id="1538716"/>
    <lineage>
        <taxon>Eukaryota</taxon>
        <taxon>Metazoa</taxon>
        <taxon>Ecdysozoa</taxon>
        <taxon>Nematoda</taxon>
        <taxon>Chromadorea</taxon>
        <taxon>Rhabditida</taxon>
        <taxon>Rhabditina</taxon>
        <taxon>Diplogasteromorpha</taxon>
        <taxon>Diplogasteroidea</taxon>
        <taxon>Neodiplogasteridae</taxon>
        <taxon>Pristionchus</taxon>
    </lineage>
</organism>
<feature type="non-terminal residue" evidence="2">
    <location>
        <position position="75"/>
    </location>
</feature>
<comment type="caution">
    <text evidence="2">The sequence shown here is derived from an EMBL/GenBank/DDBJ whole genome shotgun (WGS) entry which is preliminary data.</text>
</comment>